<accession>A0A0A9BVL4</accession>
<evidence type="ECO:0000313" key="1">
    <source>
        <dbReference type="EMBL" id="JAD67356.1"/>
    </source>
</evidence>
<proteinExistence type="predicted"/>
<organism evidence="1">
    <name type="scientific">Arundo donax</name>
    <name type="common">Giant reed</name>
    <name type="synonym">Donax arundinaceus</name>
    <dbReference type="NCBI Taxonomy" id="35708"/>
    <lineage>
        <taxon>Eukaryota</taxon>
        <taxon>Viridiplantae</taxon>
        <taxon>Streptophyta</taxon>
        <taxon>Embryophyta</taxon>
        <taxon>Tracheophyta</taxon>
        <taxon>Spermatophyta</taxon>
        <taxon>Magnoliopsida</taxon>
        <taxon>Liliopsida</taxon>
        <taxon>Poales</taxon>
        <taxon>Poaceae</taxon>
        <taxon>PACMAD clade</taxon>
        <taxon>Arundinoideae</taxon>
        <taxon>Arundineae</taxon>
        <taxon>Arundo</taxon>
    </lineage>
</organism>
<reference evidence="1" key="1">
    <citation type="submission" date="2014-09" db="EMBL/GenBank/DDBJ databases">
        <authorList>
            <person name="Magalhaes I.L.F."/>
            <person name="Oliveira U."/>
            <person name="Santos F.R."/>
            <person name="Vidigal T.H.D.A."/>
            <person name="Brescovit A.D."/>
            <person name="Santos A.J."/>
        </authorList>
    </citation>
    <scope>NUCLEOTIDE SEQUENCE</scope>
    <source>
        <tissue evidence="1">Shoot tissue taken approximately 20 cm above the soil surface</tissue>
    </source>
</reference>
<sequence length="24" mass="2769">METSFVRVPNFQSRCGCNSSFGWE</sequence>
<dbReference type="EMBL" id="GBRH01230539">
    <property type="protein sequence ID" value="JAD67356.1"/>
    <property type="molecule type" value="Transcribed_RNA"/>
</dbReference>
<protein>
    <submittedName>
        <fullName evidence="1">Uncharacterized protein</fullName>
    </submittedName>
</protein>
<reference evidence="1" key="2">
    <citation type="journal article" date="2015" name="Data Brief">
        <title>Shoot transcriptome of the giant reed, Arundo donax.</title>
        <authorList>
            <person name="Barrero R.A."/>
            <person name="Guerrero F.D."/>
            <person name="Moolhuijzen P."/>
            <person name="Goolsby J.A."/>
            <person name="Tidwell J."/>
            <person name="Bellgard S.E."/>
            <person name="Bellgard M.I."/>
        </authorList>
    </citation>
    <scope>NUCLEOTIDE SEQUENCE</scope>
    <source>
        <tissue evidence="1">Shoot tissue taken approximately 20 cm above the soil surface</tissue>
    </source>
</reference>
<name>A0A0A9BVL4_ARUDO</name>
<dbReference type="AlphaFoldDB" id="A0A0A9BVL4"/>